<keyword evidence="1" id="KW-0677">Repeat</keyword>
<accession>A0A1D1UJ97</accession>
<keyword evidence="3" id="KW-0472">Membrane</keyword>
<dbReference type="STRING" id="947166.A0A1D1UJ97"/>
<feature type="compositionally biased region" description="Low complexity" evidence="2">
    <location>
        <begin position="12"/>
        <end position="31"/>
    </location>
</feature>
<evidence type="ECO:0000313" key="5">
    <source>
        <dbReference type="EMBL" id="GAU89776.1"/>
    </source>
</evidence>
<proteinExistence type="predicted"/>
<dbReference type="Proteomes" id="UP000186922">
    <property type="component" value="Unassembled WGS sequence"/>
</dbReference>
<dbReference type="EMBL" id="BDGG01000001">
    <property type="protein sequence ID" value="GAU89776.1"/>
    <property type="molecule type" value="Genomic_DNA"/>
</dbReference>
<evidence type="ECO:0000313" key="6">
    <source>
        <dbReference type="Proteomes" id="UP000186922"/>
    </source>
</evidence>
<dbReference type="PANTHER" id="PTHR46618:SF1">
    <property type="entry name" value="ARMADILLO REPEAT-CONTAINING PROTEIN 3"/>
    <property type="match status" value="1"/>
</dbReference>
<keyword evidence="6" id="KW-1185">Reference proteome</keyword>
<keyword evidence="3" id="KW-0812">Transmembrane</keyword>
<dbReference type="Pfam" id="PF14381">
    <property type="entry name" value="EDR1_CTR1_ARMC3_pept"/>
    <property type="match status" value="1"/>
</dbReference>
<dbReference type="PANTHER" id="PTHR46618">
    <property type="entry name" value="ARMADILLO REPEAT-CONTAINING PROTEIN 3"/>
    <property type="match status" value="1"/>
</dbReference>
<dbReference type="InterPro" id="IPR016024">
    <property type="entry name" value="ARM-type_fold"/>
</dbReference>
<name>A0A1D1UJ97_RAMVA</name>
<feature type="compositionally biased region" description="Acidic residues" evidence="2">
    <location>
        <begin position="47"/>
        <end position="64"/>
    </location>
</feature>
<dbReference type="InterPro" id="IPR055164">
    <property type="entry name" value="EDR1/CTR1/ARMC3-like_pept-like"/>
</dbReference>
<sequence>MMNSGEREDSEPTTLANTETTETPLPLSENPQQEPPLFTSQQQPSENFDELFSDEESQYDPDDDPLLRETYEEIAADAVHDMAYKGVKEYDDQVRIEAKQDRLAQLPRPRAQPLITPEVLANVSTHNFPAKLSDAEIPTLKFHFNCQEGVQRRHRHTKPRPVKFVYDDPTIQFEEEQAAQAENNAALQAAAKAAAKCGHKGKGGKDVKADAEKPGKAKGGPVAAKSKLPLHGHRSPDLTPPPPPPPDPIIWDPPVWNTIPQQSVQLNGKKAWIVEKKRRKHWFRPDKIGEERQPSLDTRPPLWTKNGERIARQYALRIVVKDPETMQLYFFQRKKRYILTALRILFLFAEQSTRMKLRALSIGGLVRRLVQLTVYRTGLIQRLAIMLMASLSEVTIFIRLFRRTNGLRKMKKVVVECKDAELNVWIMLLLRNLSRTPAIQQQYLDLQMLDCLLDLVCVKTQLPDVVKYILQTLCFLTSHRTVRIYLVVRGVFLAINDLMFSAFKYIQYLTLVLLRKLLRSTAGKPIYRFDKCDGMAQLVTFISDITQRKLFPLCIEIFEHILQAPAIAKKMQDNGLYRSLMDLIRQPSYENVDSVQEFALKCLQCAAEYEEERRAMHGLGYEEAVLYFLQSNCPAVQVAALKALAVMSRRPTNQTQFFDLGAHRTILFIMQDANADIREWAFYALAFLMFRNKHVMESLVRKNIGRVILNALKNTDETWETKGNALFCAILLRKNANIREQLRVYIAQLIPNWLLNKTKRIRHYAAVSIGLFVTDTETREAFIRSKGLKAIETACSLRQGTEGGKIDVEFMRNLCFGLAALAVDEETVWKMINAGSLTPIWILKNELDRVSQGYVAFAVHRIVSLDRFFKYSLLGKLGEGDKLPHGLHDQGIVSLTNPLRPVEFFQKQSLSADQTVVYVSLPKKYWKRVHTPEVCDYRSAKDGLDFLCDHVAHQTSLTTDHSPPKPSRRNLSDGKPVALQRLEHTVPPQDYWCYAPYNPAVPPDENLKSLMKAVRNTLCEVVDAEEKVRYLAKVVADYMGGVVSSRQSLDYNDSVEVSLAFLKRRLNSNCVPLGEIQTGNALHRALLFKVLADVCGLRVALVKDQTLSSGWIEIRKRQLNDKGDCCEEVFVLDLLHKISSLIPKKSALGLSYTQPAYALPTAERVAVSSTEVRPLRGVMTQAMLQLLSENEPPRCVDDKPDRPLMRSTQGKRIHLFLRPFTGVRNADMKQVTSRKQVDEVFEGFNKHLLAQHKQHFFKQTNGDNVTIEVPSASS</sequence>
<feature type="transmembrane region" description="Helical" evidence="3">
    <location>
        <begin position="486"/>
        <end position="506"/>
    </location>
</feature>
<feature type="compositionally biased region" description="Pro residues" evidence="2">
    <location>
        <begin position="238"/>
        <end position="248"/>
    </location>
</feature>
<feature type="transmembrane region" description="Helical" evidence="3">
    <location>
        <begin position="379"/>
        <end position="401"/>
    </location>
</feature>
<dbReference type="InterPro" id="IPR011989">
    <property type="entry name" value="ARM-like"/>
</dbReference>
<dbReference type="OrthoDB" id="7537227at2759"/>
<evidence type="ECO:0000256" key="1">
    <source>
        <dbReference type="ARBA" id="ARBA00022737"/>
    </source>
</evidence>
<feature type="region of interest" description="Disordered" evidence="2">
    <location>
        <begin position="1"/>
        <end position="65"/>
    </location>
</feature>
<feature type="compositionally biased region" description="Basic and acidic residues" evidence="2">
    <location>
        <begin position="203"/>
        <end position="215"/>
    </location>
</feature>
<dbReference type="SUPFAM" id="SSF48371">
    <property type="entry name" value="ARM repeat"/>
    <property type="match status" value="2"/>
</dbReference>
<evidence type="ECO:0000256" key="3">
    <source>
        <dbReference type="SAM" id="Phobius"/>
    </source>
</evidence>
<evidence type="ECO:0000256" key="2">
    <source>
        <dbReference type="SAM" id="MobiDB-lite"/>
    </source>
</evidence>
<reference evidence="5 6" key="1">
    <citation type="journal article" date="2016" name="Nat. Commun.">
        <title>Extremotolerant tardigrade genome and improved radiotolerance of human cultured cells by tardigrade-unique protein.</title>
        <authorList>
            <person name="Hashimoto T."/>
            <person name="Horikawa D.D."/>
            <person name="Saito Y."/>
            <person name="Kuwahara H."/>
            <person name="Kozuka-Hata H."/>
            <person name="Shin-I T."/>
            <person name="Minakuchi Y."/>
            <person name="Ohishi K."/>
            <person name="Motoyama A."/>
            <person name="Aizu T."/>
            <person name="Enomoto A."/>
            <person name="Kondo K."/>
            <person name="Tanaka S."/>
            <person name="Hara Y."/>
            <person name="Koshikawa S."/>
            <person name="Sagara H."/>
            <person name="Miura T."/>
            <person name="Yokobori S."/>
            <person name="Miyagawa K."/>
            <person name="Suzuki Y."/>
            <person name="Kubo T."/>
            <person name="Oyama M."/>
            <person name="Kohara Y."/>
            <person name="Fujiyama A."/>
            <person name="Arakawa K."/>
            <person name="Katayama T."/>
            <person name="Toyoda A."/>
            <person name="Kunieda T."/>
        </authorList>
    </citation>
    <scope>NUCLEOTIDE SEQUENCE [LARGE SCALE GENOMIC DNA]</scope>
    <source>
        <strain evidence="5 6">YOKOZUNA-1</strain>
    </source>
</reference>
<evidence type="ECO:0000259" key="4">
    <source>
        <dbReference type="Pfam" id="PF14381"/>
    </source>
</evidence>
<organism evidence="5 6">
    <name type="scientific">Ramazzottius varieornatus</name>
    <name type="common">Water bear</name>
    <name type="synonym">Tardigrade</name>
    <dbReference type="NCBI Taxonomy" id="947166"/>
    <lineage>
        <taxon>Eukaryota</taxon>
        <taxon>Metazoa</taxon>
        <taxon>Ecdysozoa</taxon>
        <taxon>Tardigrada</taxon>
        <taxon>Eutardigrada</taxon>
        <taxon>Parachela</taxon>
        <taxon>Hypsibioidea</taxon>
        <taxon>Ramazzottiidae</taxon>
        <taxon>Ramazzottius</taxon>
    </lineage>
</organism>
<comment type="caution">
    <text evidence="5">The sequence shown here is derived from an EMBL/GenBank/DDBJ whole genome shotgun (WGS) entry which is preliminary data.</text>
</comment>
<feature type="region of interest" description="Disordered" evidence="2">
    <location>
        <begin position="198"/>
        <end position="252"/>
    </location>
</feature>
<dbReference type="InterPro" id="IPR052441">
    <property type="entry name" value="Armadillo-Ser/Thr_Kinase"/>
</dbReference>
<gene>
    <name evidence="5" type="primary">RvY_02287-1</name>
    <name evidence="5" type="synonym">RvY_02287.1</name>
    <name evidence="5" type="ORF">RvY_02287</name>
</gene>
<protein>
    <recommendedName>
        <fullName evidence="4">EDR1/CTR1/ARMC3-like peptidase-like domain-containing protein</fullName>
    </recommendedName>
</protein>
<dbReference type="Gene3D" id="1.25.10.10">
    <property type="entry name" value="Leucine-rich Repeat Variant"/>
    <property type="match status" value="2"/>
</dbReference>
<feature type="domain" description="EDR1/CTR1/ARMC3-like peptidase-like" evidence="4">
    <location>
        <begin position="1004"/>
        <end position="1106"/>
    </location>
</feature>
<keyword evidence="3" id="KW-1133">Transmembrane helix</keyword>
<dbReference type="AlphaFoldDB" id="A0A1D1UJ97"/>